<evidence type="ECO:0000313" key="4">
    <source>
        <dbReference type="Proteomes" id="UP000664132"/>
    </source>
</evidence>
<name>A0A8H7T5Y7_9HELO</name>
<sequence>MQSQRRLRRRIVDKYHVISRAVKRFRRKPSTESNDGPGEGRPVETQDVSKAPMNILLSEPVPQPNGTDWGGPDTTSGGTPAIPVIDSDTAPKELVPTREKQSSVLGQPSDNLPVEHAHQVTAVRRMATADEGLRILSADGSGIHPDWQDFIDHAIAIENVIDPNQPIITSGDDVTCSSSRFFGCVFATDSVQKAFEVPRTGDIENSIVLGLKSAGAASNNVLSADLLSAFAVDTSNLKEPVASIISVFSSEVGGVSRRFSVVNEDGFKNACWIRALDVNTLEISTALTWRPTSGGDLDLSPTQNPLQDATGFFVEQSRLRFSASNPPLLRLKHRAIIIRDGDTFSIGALFEVMVVLPVSGFLINVKSRTGGSLSASITRPMGNLGGSLGDLVNIIGGGLTESVFDPSEAGIFDGFELWKVSMKPSGRSDFESTGTFIIGMFVTLNLPGHPATIGMTYDTASNTFSGQLLLKSTYQDRLSPTYDELEDLPRGMWMTLPDPPDLRNAGPFSALPRFVPTKLDSASITYTKGSNEAPYEMSFSGSLISDNAAQNSGKVPFPFDWSGMTLEYFRQGTSSGTGDDSVETLSLSTTFELDSISGRFESGTMDLKFISTTDGNGVTSWSLGGSVQYIQLGAIAEFIDPRFKDGVFDVIGQLSLDALEVLYTWDETSSADSAAATSFLFSGTIGFGELKLRFFYQYASADTIQSGKTAASQAKAQDGELNKNLKVLDETEIVDDEEPTWRFDAYLDVGSAGATIGMIADSIVSDASKSLPPFVRDIEIQPPMGSDNGHLVSLHTGKATKKANNSNTLDEGIIFLLNVSLSSVEFSFEQLSFPGSETKRLLRVSVGKLPLLNNLPVVRELPQPWSKLQYMWIPEGGFSRNEVALLNEKLEIESPEHRLFFKPATRDAADKDAPGDPTVLVQGHHFIVVVNNEAILDHVFQPDVPLREPPDAPDEPNESPPGQPVSNAQEKPPAKGSMTKQLGILDVSGLSLQYKNDHLYIFVDATVKLGPISFSLIGFGVGINISKLKLNDLSALGDTSLTDLIDFQLHGMEVSFDNPPILIAGCFYHDVIQRGDQTIDAYRGGIAIAIPPYTFVAVGEYAQVEERGVQFKSVFIFAKLDGPIIDFQFAILRGLRIGFGYNSIVRSPAVEELFDFPLISNGASDGAGNHPMAILEKMSGGENPWVQLKNDELWFAFGFTISSFNLISATAVALVQFGGAGPVFRIFGDLTISYPPDDISATAKLFYIEVVMMAELNFAEDCFKVEAALAPSSFVFVPYCRLKGGLALYSFFGRSPHAGDWVFTVGGYHRAFQVPAHYPRAARLGLDFNISIISIRGECYFAITPKAIMTGALIRCELHIGPVFAWLDAAFDAMVQFSPLHYWVSMGVEAWDVMLTANSVDFWFFSFSFDFGKRGEEPPPISLQEFYLLCEKSGPPDESPNSSPVEDLVVQLKFSLESGAFPMPSVDKEGQSDPDDAGAGAKWFVKGGSFQLRVSSVFALTEAYLEAEESAQRQDDGATILVLDQDTSLMQPIAPGTGPAKLSSLPMDLSASSGPDGIISKMCIAIQDVDPKGETVEGFQATLIFKEMPLTLWADPEHAPDRLSAEKGTIQLPMAVTLSAPEPILAHAKIPPFNATDMAKLCAGSHEVPDLPGVAQSVLLPEVVPSSTGTPTPNWANMQQTWTAASTQNIDFANSITELCMSQLGWDRPRPDVALKAEMTSTEPWKVPVLFPTRLVAGTGREELGIEDGLNSFYLELPRTTAALVN</sequence>
<reference evidence="3" key="1">
    <citation type="submission" date="2021-02" db="EMBL/GenBank/DDBJ databases">
        <title>Genome sequence Cadophora malorum strain M34.</title>
        <authorList>
            <person name="Stefanovic E."/>
            <person name="Vu D."/>
            <person name="Scully C."/>
            <person name="Dijksterhuis J."/>
            <person name="Roader J."/>
            <person name="Houbraken J."/>
        </authorList>
    </citation>
    <scope>NUCLEOTIDE SEQUENCE</scope>
    <source>
        <strain evidence="3">M34</strain>
    </source>
</reference>
<dbReference type="Proteomes" id="UP000664132">
    <property type="component" value="Unassembled WGS sequence"/>
</dbReference>
<evidence type="ECO:0000256" key="1">
    <source>
        <dbReference type="SAM" id="MobiDB-lite"/>
    </source>
</evidence>
<accession>A0A8H7T5Y7</accession>
<comment type="caution">
    <text evidence="3">The sequence shown here is derived from an EMBL/GenBank/DDBJ whole genome shotgun (WGS) entry which is preliminary data.</text>
</comment>
<keyword evidence="4" id="KW-1185">Reference proteome</keyword>
<proteinExistence type="predicted"/>
<protein>
    <recommendedName>
        <fullName evidence="2">DUF6603 domain-containing protein</fullName>
    </recommendedName>
</protein>
<evidence type="ECO:0000313" key="3">
    <source>
        <dbReference type="EMBL" id="KAG4414039.1"/>
    </source>
</evidence>
<dbReference type="OrthoDB" id="5352492at2759"/>
<feature type="region of interest" description="Disordered" evidence="1">
    <location>
        <begin position="943"/>
        <end position="978"/>
    </location>
</feature>
<feature type="region of interest" description="Disordered" evidence="1">
    <location>
        <begin position="23"/>
        <end position="80"/>
    </location>
</feature>
<organism evidence="3 4">
    <name type="scientific">Cadophora malorum</name>
    <dbReference type="NCBI Taxonomy" id="108018"/>
    <lineage>
        <taxon>Eukaryota</taxon>
        <taxon>Fungi</taxon>
        <taxon>Dikarya</taxon>
        <taxon>Ascomycota</taxon>
        <taxon>Pezizomycotina</taxon>
        <taxon>Leotiomycetes</taxon>
        <taxon>Helotiales</taxon>
        <taxon>Ploettnerulaceae</taxon>
        <taxon>Cadophora</taxon>
    </lineage>
</organism>
<dbReference type="EMBL" id="JAFJYH010000284">
    <property type="protein sequence ID" value="KAG4414039.1"/>
    <property type="molecule type" value="Genomic_DNA"/>
</dbReference>
<dbReference type="InterPro" id="IPR046538">
    <property type="entry name" value="DUF6603"/>
</dbReference>
<feature type="domain" description="DUF6603" evidence="2">
    <location>
        <begin position="979"/>
        <end position="1389"/>
    </location>
</feature>
<evidence type="ECO:0000259" key="2">
    <source>
        <dbReference type="Pfam" id="PF20248"/>
    </source>
</evidence>
<gene>
    <name evidence="3" type="ORF">IFR04_012815</name>
</gene>
<dbReference type="Pfam" id="PF20248">
    <property type="entry name" value="DUF6603"/>
    <property type="match status" value="1"/>
</dbReference>